<dbReference type="PANTHER" id="PTHR30478:SF0">
    <property type="entry name" value="BETA SLIDING CLAMP"/>
    <property type="match status" value="1"/>
</dbReference>
<gene>
    <name evidence="14" type="ORF">BK699_09395</name>
</gene>
<dbReference type="GO" id="GO:0006271">
    <property type="term" value="P:DNA strand elongation involved in DNA replication"/>
    <property type="evidence" value="ECO:0007669"/>
    <property type="project" value="TreeGrafter"/>
</dbReference>
<evidence type="ECO:0000256" key="6">
    <source>
        <dbReference type="ARBA" id="ARBA00022695"/>
    </source>
</evidence>
<comment type="function">
    <text evidence="10">Confers DNA tethering and processivity to DNA polymerases and other proteins. Acts as a clamp, forming a ring around DNA (a reaction catalyzed by the clamp-loading complex) which diffuses in an ATP-independent manner freely and bidirectionally along dsDNA. Initially characterized for its ability to contact the catalytic subunit of DNA polymerase III (Pol III), a complex, multichain enzyme responsible for most of the replicative synthesis in bacteria; Pol III exhibits 3'-5' exonuclease proofreading activity. The beta chain is required for initiation of replication as well as for processivity of DNA replication.</text>
</comment>
<evidence type="ECO:0000259" key="11">
    <source>
        <dbReference type="Pfam" id="PF00712"/>
    </source>
</evidence>
<evidence type="ECO:0000313" key="15">
    <source>
        <dbReference type="Proteomes" id="UP000195152"/>
    </source>
</evidence>
<keyword evidence="8 10" id="KW-0239">DNA-directed DNA polymerase</keyword>
<dbReference type="Gene3D" id="3.10.150.10">
    <property type="entry name" value="DNA Polymerase III, subunit A, domain 2"/>
    <property type="match status" value="1"/>
</dbReference>
<dbReference type="PIRSF" id="PIRSF000804">
    <property type="entry name" value="DNA_pol_III_b"/>
    <property type="match status" value="1"/>
</dbReference>
<dbReference type="GO" id="GO:0009360">
    <property type="term" value="C:DNA polymerase III complex"/>
    <property type="evidence" value="ECO:0007669"/>
    <property type="project" value="InterPro"/>
</dbReference>
<evidence type="ECO:0000256" key="7">
    <source>
        <dbReference type="ARBA" id="ARBA00022705"/>
    </source>
</evidence>
<dbReference type="EMBL" id="NFCF01000063">
    <property type="protein sequence ID" value="OTW50758.1"/>
    <property type="molecule type" value="Genomic_DNA"/>
</dbReference>
<dbReference type="InterPro" id="IPR022635">
    <property type="entry name" value="DNA_polIII_beta_C"/>
</dbReference>
<keyword evidence="9" id="KW-0238">DNA-binding</keyword>
<organism evidence="14 15">
    <name type="scientific">Bacillus thuringiensis serovar mexicanensis</name>
    <dbReference type="NCBI Taxonomy" id="180868"/>
    <lineage>
        <taxon>Bacteria</taxon>
        <taxon>Bacillati</taxon>
        <taxon>Bacillota</taxon>
        <taxon>Bacilli</taxon>
        <taxon>Bacillales</taxon>
        <taxon>Bacillaceae</taxon>
        <taxon>Bacillus</taxon>
        <taxon>Bacillus cereus group</taxon>
    </lineage>
</organism>
<reference evidence="14 15" key="1">
    <citation type="submission" date="2016-10" db="EMBL/GenBank/DDBJ databases">
        <title>Comparative genomics of Bacillus thuringiensis reveals a path to pathogens against multiple invertebrate hosts.</title>
        <authorList>
            <person name="Zheng J."/>
            <person name="Gao Q."/>
            <person name="Liu H."/>
            <person name="Peng D."/>
            <person name="Ruan L."/>
            <person name="Sun M."/>
        </authorList>
    </citation>
    <scope>NUCLEOTIDE SEQUENCE [LARGE SCALE GENOMIC DNA]</scope>
    <source>
        <strain evidence="14">BGSC 4AC1</strain>
    </source>
</reference>
<dbReference type="NCBIfam" id="TIGR00663">
    <property type="entry name" value="dnan"/>
    <property type="match status" value="1"/>
</dbReference>
<comment type="subcellular location">
    <subcellularLocation>
        <location evidence="1 10">Cytoplasm</location>
    </subcellularLocation>
</comment>
<dbReference type="InterPro" id="IPR046938">
    <property type="entry name" value="DNA_clamp_sf"/>
</dbReference>
<evidence type="ECO:0000256" key="3">
    <source>
        <dbReference type="ARBA" id="ARBA00021035"/>
    </source>
</evidence>
<dbReference type="Pfam" id="PF02767">
    <property type="entry name" value="DNA_pol3_beta_2"/>
    <property type="match status" value="1"/>
</dbReference>
<dbReference type="Pfam" id="PF02768">
    <property type="entry name" value="DNA_pol3_beta_3"/>
    <property type="match status" value="1"/>
</dbReference>
<dbReference type="RefSeq" id="WP_000397233.1">
    <property type="nucleotide sequence ID" value="NZ_NFCF01000063.1"/>
</dbReference>
<dbReference type="CDD" id="cd00140">
    <property type="entry name" value="beta_clamp"/>
    <property type="match status" value="1"/>
</dbReference>
<dbReference type="SMART" id="SM00480">
    <property type="entry name" value="POL3Bc"/>
    <property type="match status" value="1"/>
</dbReference>
<evidence type="ECO:0000256" key="8">
    <source>
        <dbReference type="ARBA" id="ARBA00022932"/>
    </source>
</evidence>
<dbReference type="Proteomes" id="UP000195152">
    <property type="component" value="Unassembled WGS sequence"/>
</dbReference>
<evidence type="ECO:0000259" key="12">
    <source>
        <dbReference type="Pfam" id="PF02767"/>
    </source>
</evidence>
<dbReference type="SUPFAM" id="SSF55979">
    <property type="entry name" value="DNA clamp"/>
    <property type="match status" value="3"/>
</dbReference>
<dbReference type="Gene3D" id="3.70.10.10">
    <property type="match status" value="1"/>
</dbReference>
<proteinExistence type="inferred from homology"/>
<comment type="similarity">
    <text evidence="2 10">Belongs to the beta sliding clamp family.</text>
</comment>
<name>A0A242WA86_BACTU</name>
<feature type="domain" description="DNA polymerase III beta sliding clamp central" evidence="12">
    <location>
        <begin position="132"/>
        <end position="248"/>
    </location>
</feature>
<dbReference type="InterPro" id="IPR001001">
    <property type="entry name" value="DNA_polIII_beta"/>
</dbReference>
<comment type="subunit">
    <text evidence="10">Forms a ring-shaped head-to-tail homodimer around DNA.</text>
</comment>
<feature type="domain" description="DNA polymerase III beta sliding clamp N-terminal" evidence="11">
    <location>
        <begin position="1"/>
        <end position="120"/>
    </location>
</feature>
<dbReference type="PANTHER" id="PTHR30478">
    <property type="entry name" value="DNA POLYMERASE III SUBUNIT BETA"/>
    <property type="match status" value="1"/>
</dbReference>
<feature type="domain" description="DNA polymerase III beta sliding clamp C-terminal" evidence="13">
    <location>
        <begin position="260"/>
        <end position="373"/>
    </location>
</feature>
<dbReference type="GO" id="GO:0003677">
    <property type="term" value="F:DNA binding"/>
    <property type="evidence" value="ECO:0007669"/>
    <property type="project" value="UniProtKB-UniRule"/>
</dbReference>
<evidence type="ECO:0000256" key="9">
    <source>
        <dbReference type="ARBA" id="ARBA00023125"/>
    </source>
</evidence>
<dbReference type="AlphaFoldDB" id="A0A242WA86"/>
<evidence type="ECO:0000313" key="14">
    <source>
        <dbReference type="EMBL" id="OTW50758.1"/>
    </source>
</evidence>
<evidence type="ECO:0000256" key="10">
    <source>
        <dbReference type="PIRNR" id="PIRNR000804"/>
    </source>
</evidence>
<dbReference type="GO" id="GO:0005737">
    <property type="term" value="C:cytoplasm"/>
    <property type="evidence" value="ECO:0007669"/>
    <property type="project" value="UniProtKB-SubCell"/>
</dbReference>
<evidence type="ECO:0000256" key="4">
    <source>
        <dbReference type="ARBA" id="ARBA00022490"/>
    </source>
</evidence>
<keyword evidence="4 10" id="KW-0963">Cytoplasm</keyword>
<dbReference type="InterPro" id="IPR022634">
    <property type="entry name" value="DNA_polIII_beta_N"/>
</dbReference>
<accession>A0A242WA86</accession>
<dbReference type="Pfam" id="PF00712">
    <property type="entry name" value="DNA_pol3_beta"/>
    <property type="match status" value="1"/>
</dbReference>
<evidence type="ECO:0000259" key="13">
    <source>
        <dbReference type="Pfam" id="PF02768"/>
    </source>
</evidence>
<comment type="caution">
    <text evidence="14">The sequence shown here is derived from an EMBL/GenBank/DDBJ whole genome shotgun (WGS) entry which is preliminary data.</text>
</comment>
<evidence type="ECO:0000256" key="1">
    <source>
        <dbReference type="ARBA" id="ARBA00004496"/>
    </source>
</evidence>
<keyword evidence="7 10" id="KW-0235">DNA replication</keyword>
<dbReference type="GO" id="GO:0008408">
    <property type="term" value="F:3'-5' exonuclease activity"/>
    <property type="evidence" value="ECO:0007669"/>
    <property type="project" value="InterPro"/>
</dbReference>
<dbReference type="GO" id="GO:0003887">
    <property type="term" value="F:DNA-directed DNA polymerase activity"/>
    <property type="evidence" value="ECO:0007669"/>
    <property type="project" value="UniProtKB-UniRule"/>
</dbReference>
<evidence type="ECO:0000256" key="2">
    <source>
        <dbReference type="ARBA" id="ARBA00010752"/>
    </source>
</evidence>
<keyword evidence="6 10" id="KW-0548">Nucleotidyltransferase</keyword>
<evidence type="ECO:0000256" key="5">
    <source>
        <dbReference type="ARBA" id="ARBA00022679"/>
    </source>
</evidence>
<keyword evidence="5 10" id="KW-0808">Transferase</keyword>
<protein>
    <recommendedName>
        <fullName evidence="3 10">Beta sliding clamp</fullName>
    </recommendedName>
</protein>
<sequence length="379" mass="42465">MEFTINKQELLNNLVKVGKYSARSTNLPILCGIYLKATANELLLVASNKEDTIVSTISEIQNFNIVQEGEVVVPKTITDIVKKLPNDTVSFTLDNNNSLHISSGKTKYSLNTLSANDYPDFTTKTLKFLVSISLKKLQRSVEATYYCAAENHSKPQLKGIEISITNKEIAFAATDANTLSRSTIPITTDNNTEEKLLYSCIVPSRWLYDAIKMFEDEEIELGFEGNSAILRSKDLHIKTQIIEGKYPDVVKFMEFEKTVKTTISTDRLQLINSLEQVNVICSMNNPKSAALLNLELNSKEFSLSNNNKSLGDVIVKNPIEIEGESIPISIGFSIDYMLRHLKSMQADVVKIGFIAEQSPLIFRNMDSEDFKLMLPIRIG</sequence>
<dbReference type="InterPro" id="IPR022637">
    <property type="entry name" value="DNA_polIII_beta_cen"/>
</dbReference>